<keyword evidence="5" id="KW-0539">Nucleus</keyword>
<accession>A0AAD7EEK0</accession>
<dbReference type="AlphaFoldDB" id="A0AAD7EEK0"/>
<keyword evidence="8" id="KW-1185">Reference proteome</keyword>
<evidence type="ECO:0000256" key="5">
    <source>
        <dbReference type="ARBA" id="ARBA00023242"/>
    </source>
</evidence>
<dbReference type="PANTHER" id="PTHR46910">
    <property type="entry name" value="TRANSCRIPTION FACTOR PDR1"/>
    <property type="match status" value="1"/>
</dbReference>
<sequence length="92" mass="10641">MASSDEEPEREFYRGTKRRLQRACDFCRRKKTGCDGSPLSAAKCTPCMDANVDCTYVEAPVKCPPPKDHRDLSRRLEHTEGLRCFMRYARHT</sequence>
<name>A0AAD7EEK0_9AGAR</name>
<dbReference type="InterPro" id="IPR050987">
    <property type="entry name" value="AtrR-like"/>
</dbReference>
<dbReference type="SUPFAM" id="SSF57701">
    <property type="entry name" value="Zn2/Cys6 DNA-binding domain"/>
    <property type="match status" value="1"/>
</dbReference>
<dbReference type="Proteomes" id="UP001218218">
    <property type="component" value="Unassembled WGS sequence"/>
</dbReference>
<evidence type="ECO:0000313" key="8">
    <source>
        <dbReference type="Proteomes" id="UP001218218"/>
    </source>
</evidence>
<dbReference type="Pfam" id="PF00172">
    <property type="entry name" value="Zn_clus"/>
    <property type="match status" value="1"/>
</dbReference>
<proteinExistence type="predicted"/>
<dbReference type="InterPro" id="IPR001138">
    <property type="entry name" value="Zn2Cys6_DnaBD"/>
</dbReference>
<dbReference type="PANTHER" id="PTHR46910:SF37">
    <property type="entry name" value="ZN(II)2CYS6 TRANSCRIPTION FACTOR (EUROFUNG)"/>
    <property type="match status" value="1"/>
</dbReference>
<dbReference type="PROSITE" id="PS00463">
    <property type="entry name" value="ZN2_CY6_FUNGAL_1"/>
    <property type="match status" value="1"/>
</dbReference>
<feature type="domain" description="Zn(2)-C6 fungal-type" evidence="6">
    <location>
        <begin position="23"/>
        <end position="56"/>
    </location>
</feature>
<dbReference type="SMART" id="SM00066">
    <property type="entry name" value="GAL4"/>
    <property type="match status" value="1"/>
</dbReference>
<dbReference type="PROSITE" id="PS50048">
    <property type="entry name" value="ZN2_CY6_FUNGAL_2"/>
    <property type="match status" value="1"/>
</dbReference>
<keyword evidence="3" id="KW-0238">DNA-binding</keyword>
<dbReference type="GO" id="GO:0008270">
    <property type="term" value="F:zinc ion binding"/>
    <property type="evidence" value="ECO:0007669"/>
    <property type="project" value="InterPro"/>
</dbReference>
<dbReference type="GO" id="GO:0000981">
    <property type="term" value="F:DNA-binding transcription factor activity, RNA polymerase II-specific"/>
    <property type="evidence" value="ECO:0007669"/>
    <property type="project" value="InterPro"/>
</dbReference>
<evidence type="ECO:0000256" key="1">
    <source>
        <dbReference type="ARBA" id="ARBA00004123"/>
    </source>
</evidence>
<gene>
    <name evidence="7" type="ORF">DFH08DRAFT_423460</name>
</gene>
<keyword evidence="2" id="KW-0805">Transcription regulation</keyword>
<evidence type="ECO:0000259" key="6">
    <source>
        <dbReference type="PROSITE" id="PS50048"/>
    </source>
</evidence>
<dbReference type="GO" id="GO:0003677">
    <property type="term" value="F:DNA binding"/>
    <property type="evidence" value="ECO:0007669"/>
    <property type="project" value="UniProtKB-KW"/>
</dbReference>
<evidence type="ECO:0000256" key="4">
    <source>
        <dbReference type="ARBA" id="ARBA00023163"/>
    </source>
</evidence>
<dbReference type="CDD" id="cd00067">
    <property type="entry name" value="GAL4"/>
    <property type="match status" value="1"/>
</dbReference>
<reference evidence="7" key="1">
    <citation type="submission" date="2023-03" db="EMBL/GenBank/DDBJ databases">
        <title>Massive genome expansion in bonnet fungi (Mycena s.s.) driven by repeated elements and novel gene families across ecological guilds.</title>
        <authorList>
            <consortium name="Lawrence Berkeley National Laboratory"/>
            <person name="Harder C.B."/>
            <person name="Miyauchi S."/>
            <person name="Viragh M."/>
            <person name="Kuo A."/>
            <person name="Thoen E."/>
            <person name="Andreopoulos B."/>
            <person name="Lu D."/>
            <person name="Skrede I."/>
            <person name="Drula E."/>
            <person name="Henrissat B."/>
            <person name="Morin E."/>
            <person name="Kohler A."/>
            <person name="Barry K."/>
            <person name="LaButti K."/>
            <person name="Morin E."/>
            <person name="Salamov A."/>
            <person name="Lipzen A."/>
            <person name="Mereny Z."/>
            <person name="Hegedus B."/>
            <person name="Baldrian P."/>
            <person name="Stursova M."/>
            <person name="Weitz H."/>
            <person name="Taylor A."/>
            <person name="Grigoriev I.V."/>
            <person name="Nagy L.G."/>
            <person name="Martin F."/>
            <person name="Kauserud H."/>
        </authorList>
    </citation>
    <scope>NUCLEOTIDE SEQUENCE</scope>
    <source>
        <strain evidence="7">CBHHK002</strain>
    </source>
</reference>
<dbReference type="EMBL" id="JARIHO010000064">
    <property type="protein sequence ID" value="KAJ7314902.1"/>
    <property type="molecule type" value="Genomic_DNA"/>
</dbReference>
<comment type="subcellular location">
    <subcellularLocation>
        <location evidence="1">Nucleus</location>
    </subcellularLocation>
</comment>
<dbReference type="Gene3D" id="4.10.240.10">
    <property type="entry name" value="Zn(2)-C6 fungal-type DNA-binding domain"/>
    <property type="match status" value="1"/>
</dbReference>
<comment type="caution">
    <text evidence="7">The sequence shown here is derived from an EMBL/GenBank/DDBJ whole genome shotgun (WGS) entry which is preliminary data.</text>
</comment>
<dbReference type="GO" id="GO:0005634">
    <property type="term" value="C:nucleus"/>
    <property type="evidence" value="ECO:0007669"/>
    <property type="project" value="UniProtKB-SubCell"/>
</dbReference>
<keyword evidence="4" id="KW-0804">Transcription</keyword>
<organism evidence="7 8">
    <name type="scientific">Mycena albidolilacea</name>
    <dbReference type="NCBI Taxonomy" id="1033008"/>
    <lineage>
        <taxon>Eukaryota</taxon>
        <taxon>Fungi</taxon>
        <taxon>Dikarya</taxon>
        <taxon>Basidiomycota</taxon>
        <taxon>Agaricomycotina</taxon>
        <taxon>Agaricomycetes</taxon>
        <taxon>Agaricomycetidae</taxon>
        <taxon>Agaricales</taxon>
        <taxon>Marasmiineae</taxon>
        <taxon>Mycenaceae</taxon>
        <taxon>Mycena</taxon>
    </lineage>
</organism>
<evidence type="ECO:0000313" key="7">
    <source>
        <dbReference type="EMBL" id="KAJ7314902.1"/>
    </source>
</evidence>
<dbReference type="InterPro" id="IPR036864">
    <property type="entry name" value="Zn2-C6_fun-type_DNA-bd_sf"/>
</dbReference>
<evidence type="ECO:0000256" key="2">
    <source>
        <dbReference type="ARBA" id="ARBA00023015"/>
    </source>
</evidence>
<evidence type="ECO:0000256" key="3">
    <source>
        <dbReference type="ARBA" id="ARBA00023125"/>
    </source>
</evidence>
<protein>
    <recommendedName>
        <fullName evidence="6">Zn(2)-C6 fungal-type domain-containing protein</fullName>
    </recommendedName>
</protein>